<evidence type="ECO:0000313" key="3">
    <source>
        <dbReference type="Proteomes" id="UP000619838"/>
    </source>
</evidence>
<name>A0ABR9XR69_9CHLB</name>
<feature type="domain" description="KilA-N DNA-binding" evidence="1">
    <location>
        <begin position="16"/>
        <end position="100"/>
    </location>
</feature>
<evidence type="ECO:0000313" key="2">
    <source>
        <dbReference type="EMBL" id="MBF0636484.1"/>
    </source>
</evidence>
<dbReference type="InterPro" id="IPR018873">
    <property type="entry name" value="KilA-N_DNA-bd_domain"/>
</dbReference>
<accession>A0ABR9XR69</accession>
<sequence>MIQHDDMISADQIQNLIFTIRGVQVMIDRDLAAVYGVENKRLNEQVKRNVERFPEAFRFQLTNEEKRELVANCDRFESLKHSTVNPYAFTEQGVSMLSAVLRSNTAVKVSVQIMNAFVQMRRFIQDNAKLFERLELVERRQLVFASETEKNFEKVFQALERRDKPPEQGIFYNGQVYDAWRFASKLVRQAKTSLVLIDNWVDDSVLTLMSKRSEGVSCAIYTKTISKQLALDLEKHNQQYPPIVIEEFTDAHDRFLVIDGIEIYHIGASLKDLGKKWFAFSRFETGAIEMLEKLKGKGNG</sequence>
<organism evidence="2 3">
    <name type="scientific">Prosthecochloris ethylica</name>
    <dbReference type="NCBI Taxonomy" id="2743976"/>
    <lineage>
        <taxon>Bacteria</taxon>
        <taxon>Pseudomonadati</taxon>
        <taxon>Chlorobiota</taxon>
        <taxon>Chlorobiia</taxon>
        <taxon>Chlorobiales</taxon>
        <taxon>Chlorobiaceae</taxon>
        <taxon>Prosthecochloris</taxon>
    </lineage>
</organism>
<keyword evidence="3" id="KW-1185">Reference proteome</keyword>
<dbReference type="RefSeq" id="WP_175187246.1">
    <property type="nucleotide sequence ID" value="NZ_JADGIH010000005.1"/>
</dbReference>
<gene>
    <name evidence="2" type="ORF">INT08_04730</name>
</gene>
<evidence type="ECO:0000259" key="1">
    <source>
        <dbReference type="Pfam" id="PF10543"/>
    </source>
</evidence>
<dbReference type="Proteomes" id="UP000619838">
    <property type="component" value="Unassembled WGS sequence"/>
</dbReference>
<dbReference type="EMBL" id="JADGII010000005">
    <property type="protein sequence ID" value="MBF0636484.1"/>
    <property type="molecule type" value="Genomic_DNA"/>
</dbReference>
<dbReference type="Pfam" id="PF10543">
    <property type="entry name" value="ORF6N"/>
    <property type="match status" value="1"/>
</dbReference>
<proteinExistence type="predicted"/>
<comment type="caution">
    <text evidence="2">The sequence shown here is derived from an EMBL/GenBank/DDBJ whole genome shotgun (WGS) entry which is preliminary data.</text>
</comment>
<protein>
    <submittedName>
        <fullName evidence="2">ORF6N domain-containing protein</fullName>
    </submittedName>
</protein>
<reference evidence="2 3" key="1">
    <citation type="journal article" date="2020" name="Microorganisms">
        <title>Simultaneous Genome Sequencing of Prosthecochloris ethylica and Desulfuromonas acetoxidans within a Syntrophic Mixture Reveals Unique Pili and Protein Interactions.</title>
        <authorList>
            <person name="Kyndt J.A."/>
            <person name="Van Beeumen J.J."/>
            <person name="Meyer T.E."/>
        </authorList>
    </citation>
    <scope>NUCLEOTIDE SEQUENCE [LARGE SCALE GENOMIC DNA]</scope>
    <source>
        <strain evidence="2 3">N3</strain>
    </source>
</reference>